<keyword evidence="2" id="KW-1185">Reference proteome</keyword>
<dbReference type="PANTHER" id="PTHR12138:SF162">
    <property type="entry name" value="CHROMOSOME UNDETERMINED SCAFFOLD_275, WHOLE GENOME SHOTGUN SEQUENCE"/>
    <property type="match status" value="1"/>
</dbReference>
<dbReference type="Ensembl" id="ENSMFAT00000075577.1">
    <property type="protein sequence ID" value="ENSMFAP00000048226.1"/>
    <property type="gene ID" value="ENSMFAG00000063081.1"/>
</dbReference>
<protein>
    <submittedName>
        <fullName evidence="1">Uncharacterized protein</fullName>
    </submittedName>
</protein>
<dbReference type="GeneTree" id="ENSGT01120000271815"/>
<dbReference type="PANTHER" id="PTHR12138">
    <property type="entry name" value="PRIMATE-EXPANDED PROTEIN FAMILY"/>
    <property type="match status" value="1"/>
</dbReference>
<accession>A0A7N9C996</accession>
<organism evidence="1 2">
    <name type="scientific">Macaca fascicularis</name>
    <name type="common">Crab-eating macaque</name>
    <name type="synonym">Cynomolgus monkey</name>
    <dbReference type="NCBI Taxonomy" id="9541"/>
    <lineage>
        <taxon>Eukaryota</taxon>
        <taxon>Metazoa</taxon>
        <taxon>Chordata</taxon>
        <taxon>Craniata</taxon>
        <taxon>Vertebrata</taxon>
        <taxon>Euteleostomi</taxon>
        <taxon>Mammalia</taxon>
        <taxon>Eutheria</taxon>
        <taxon>Euarchontoglires</taxon>
        <taxon>Primates</taxon>
        <taxon>Haplorrhini</taxon>
        <taxon>Catarrhini</taxon>
        <taxon>Cercopithecidae</taxon>
        <taxon>Cercopithecinae</taxon>
        <taxon>Macaca</taxon>
    </lineage>
</organism>
<evidence type="ECO:0000313" key="2">
    <source>
        <dbReference type="Proteomes" id="UP000233100"/>
    </source>
</evidence>
<sequence>MHHHTQLSFVFLVEIGFHHVGQAGLELLTSRNLPASASRCVGITGMSHCTQLHFPVFKQGFIYWLTSKAACTYCSLLLCVCRRVCVCVLVFLPGNLGSSPVLLQLAFRVWPLLHFLFCKMMDWIKIQKSLPVLTFCDTIIFSQDCEFHNTK</sequence>
<reference evidence="1 2" key="1">
    <citation type="submission" date="2013-03" db="EMBL/GenBank/DDBJ databases">
        <authorList>
            <person name="Warren W."/>
            <person name="Wilson R.K."/>
        </authorList>
    </citation>
    <scope>NUCLEOTIDE SEQUENCE</scope>
</reference>
<reference evidence="1" key="3">
    <citation type="submission" date="2025-09" db="UniProtKB">
        <authorList>
            <consortium name="Ensembl"/>
        </authorList>
    </citation>
    <scope>IDENTIFICATION</scope>
</reference>
<evidence type="ECO:0000313" key="1">
    <source>
        <dbReference type="Ensembl" id="ENSMFAP00000048226.1"/>
    </source>
</evidence>
<reference evidence="1" key="2">
    <citation type="submission" date="2025-08" db="UniProtKB">
        <authorList>
            <consortium name="Ensembl"/>
        </authorList>
    </citation>
    <scope>IDENTIFICATION</scope>
</reference>
<proteinExistence type="predicted"/>
<dbReference type="AlphaFoldDB" id="A0A7N9C996"/>
<dbReference type="PRINTS" id="PR02045">
    <property type="entry name" value="F138DOMAIN"/>
</dbReference>
<name>A0A7N9C996_MACFA</name>
<dbReference type="Proteomes" id="UP000233100">
    <property type="component" value="Chromosome 4"/>
</dbReference>